<keyword evidence="13" id="KW-1185">Reference proteome</keyword>
<protein>
    <recommendedName>
        <fullName evidence="3">histidine kinase</fullName>
        <ecNumber evidence="3">2.7.13.3</ecNumber>
    </recommendedName>
</protein>
<dbReference type="GO" id="GO:0004673">
    <property type="term" value="F:protein histidine kinase activity"/>
    <property type="evidence" value="ECO:0007669"/>
    <property type="project" value="UniProtKB-EC"/>
</dbReference>
<comment type="subcellular location">
    <subcellularLocation>
        <location evidence="2">Membrane</location>
    </subcellularLocation>
</comment>
<dbReference type="InterPro" id="IPR004358">
    <property type="entry name" value="Sig_transdc_His_kin-like_C"/>
</dbReference>
<keyword evidence="4" id="KW-0597">Phosphoprotein</keyword>
<keyword evidence="7" id="KW-0418">Kinase</keyword>
<evidence type="ECO:0000256" key="4">
    <source>
        <dbReference type="ARBA" id="ARBA00022553"/>
    </source>
</evidence>
<dbReference type="InterPro" id="IPR005467">
    <property type="entry name" value="His_kinase_dom"/>
</dbReference>
<comment type="catalytic activity">
    <reaction evidence="1">
        <text>ATP + protein L-histidine = ADP + protein N-phospho-L-histidine.</text>
        <dbReference type="EC" id="2.7.13.3"/>
    </reaction>
</comment>
<dbReference type="GO" id="GO:0005886">
    <property type="term" value="C:plasma membrane"/>
    <property type="evidence" value="ECO:0007669"/>
    <property type="project" value="TreeGrafter"/>
</dbReference>
<dbReference type="SUPFAM" id="SSF55874">
    <property type="entry name" value="ATPase domain of HSP90 chaperone/DNA topoisomerase II/histidine kinase"/>
    <property type="match status" value="1"/>
</dbReference>
<dbReference type="PANTHER" id="PTHR45436:SF5">
    <property type="entry name" value="SENSOR HISTIDINE KINASE TRCS"/>
    <property type="match status" value="1"/>
</dbReference>
<dbReference type="Pfam" id="PF02518">
    <property type="entry name" value="HATPase_c"/>
    <property type="match status" value="1"/>
</dbReference>
<sequence length="156" mass="16138">MDLAVVVGQVVEDHQVFADAREITIDVTNRPVTVIGDEVMVTRLVANLVQNAIRHNHPGGRVGVDLLAGQGITVSNTGPYVPLDRVGELFEPFRRLYRDRTGSTEGAGLGLSIAAAIISAHGGAVDGVANHDGGLTITVELPTSAGDGPPSTGSSH</sequence>
<evidence type="ECO:0000259" key="11">
    <source>
        <dbReference type="PROSITE" id="PS50109"/>
    </source>
</evidence>
<dbReference type="SMART" id="SM00387">
    <property type="entry name" value="HATPase_c"/>
    <property type="match status" value="1"/>
</dbReference>
<dbReference type="Proteomes" id="UP000657574">
    <property type="component" value="Unassembled WGS sequence"/>
</dbReference>
<dbReference type="InterPro" id="IPR036890">
    <property type="entry name" value="HATPase_C_sf"/>
</dbReference>
<proteinExistence type="predicted"/>
<evidence type="ECO:0000313" key="12">
    <source>
        <dbReference type="EMBL" id="GGJ58666.1"/>
    </source>
</evidence>
<evidence type="ECO:0000313" key="13">
    <source>
        <dbReference type="Proteomes" id="UP000657574"/>
    </source>
</evidence>
<reference evidence="12" key="2">
    <citation type="submission" date="2020-09" db="EMBL/GenBank/DDBJ databases">
        <authorList>
            <person name="Sun Q."/>
            <person name="Ohkuma M."/>
        </authorList>
    </citation>
    <scope>NUCLEOTIDE SEQUENCE</scope>
    <source>
        <strain evidence="12">JCM 3086</strain>
    </source>
</reference>
<dbReference type="PROSITE" id="PS50109">
    <property type="entry name" value="HIS_KIN"/>
    <property type="match status" value="1"/>
</dbReference>
<gene>
    <name evidence="12" type="ORF">GCM10010121_081680</name>
</gene>
<evidence type="ECO:0000256" key="1">
    <source>
        <dbReference type="ARBA" id="ARBA00000085"/>
    </source>
</evidence>
<evidence type="ECO:0000256" key="3">
    <source>
        <dbReference type="ARBA" id="ARBA00012438"/>
    </source>
</evidence>
<feature type="domain" description="Histidine kinase" evidence="11">
    <location>
        <begin position="1"/>
        <end position="145"/>
    </location>
</feature>
<dbReference type="EC" id="2.7.13.3" evidence="3"/>
<dbReference type="PANTHER" id="PTHR45436">
    <property type="entry name" value="SENSOR HISTIDINE KINASE YKOH"/>
    <property type="match status" value="1"/>
</dbReference>
<keyword evidence="6" id="KW-0812">Transmembrane</keyword>
<evidence type="ECO:0000256" key="8">
    <source>
        <dbReference type="ARBA" id="ARBA00022989"/>
    </source>
</evidence>
<dbReference type="GO" id="GO:0000160">
    <property type="term" value="P:phosphorelay signal transduction system"/>
    <property type="evidence" value="ECO:0007669"/>
    <property type="project" value="UniProtKB-KW"/>
</dbReference>
<dbReference type="CDD" id="cd00075">
    <property type="entry name" value="HATPase"/>
    <property type="match status" value="1"/>
</dbReference>
<evidence type="ECO:0000256" key="2">
    <source>
        <dbReference type="ARBA" id="ARBA00004370"/>
    </source>
</evidence>
<evidence type="ECO:0000256" key="7">
    <source>
        <dbReference type="ARBA" id="ARBA00022777"/>
    </source>
</evidence>
<accession>A0A917LBK3</accession>
<dbReference type="EMBL" id="BMQA01000057">
    <property type="protein sequence ID" value="GGJ58666.1"/>
    <property type="molecule type" value="Genomic_DNA"/>
</dbReference>
<evidence type="ECO:0000256" key="10">
    <source>
        <dbReference type="ARBA" id="ARBA00023136"/>
    </source>
</evidence>
<evidence type="ECO:0000256" key="9">
    <source>
        <dbReference type="ARBA" id="ARBA00023012"/>
    </source>
</evidence>
<comment type="caution">
    <text evidence="12">The sequence shown here is derived from an EMBL/GenBank/DDBJ whole genome shotgun (WGS) entry which is preliminary data.</text>
</comment>
<dbReference type="AlphaFoldDB" id="A0A917LBK3"/>
<evidence type="ECO:0000256" key="5">
    <source>
        <dbReference type="ARBA" id="ARBA00022679"/>
    </source>
</evidence>
<evidence type="ECO:0000256" key="6">
    <source>
        <dbReference type="ARBA" id="ARBA00022692"/>
    </source>
</evidence>
<keyword evidence="5" id="KW-0808">Transferase</keyword>
<dbReference type="RefSeq" id="WP_189316389.1">
    <property type="nucleotide sequence ID" value="NZ_BMQA01000057.1"/>
</dbReference>
<dbReference type="InterPro" id="IPR003594">
    <property type="entry name" value="HATPase_dom"/>
</dbReference>
<organism evidence="12 13">
    <name type="scientific">Streptomyces brasiliensis</name>
    <dbReference type="NCBI Taxonomy" id="1954"/>
    <lineage>
        <taxon>Bacteria</taxon>
        <taxon>Bacillati</taxon>
        <taxon>Actinomycetota</taxon>
        <taxon>Actinomycetes</taxon>
        <taxon>Kitasatosporales</taxon>
        <taxon>Streptomycetaceae</taxon>
        <taxon>Streptomyces</taxon>
    </lineage>
</organism>
<keyword evidence="10" id="KW-0472">Membrane</keyword>
<keyword evidence="8" id="KW-1133">Transmembrane helix</keyword>
<reference evidence="12" key="1">
    <citation type="journal article" date="2014" name="Int. J. Syst. Evol. Microbiol.">
        <title>Complete genome sequence of Corynebacterium casei LMG S-19264T (=DSM 44701T), isolated from a smear-ripened cheese.</title>
        <authorList>
            <consortium name="US DOE Joint Genome Institute (JGI-PGF)"/>
            <person name="Walter F."/>
            <person name="Albersmeier A."/>
            <person name="Kalinowski J."/>
            <person name="Ruckert C."/>
        </authorList>
    </citation>
    <scope>NUCLEOTIDE SEQUENCE</scope>
    <source>
        <strain evidence="12">JCM 3086</strain>
    </source>
</reference>
<dbReference type="InterPro" id="IPR050428">
    <property type="entry name" value="TCS_sensor_his_kinase"/>
</dbReference>
<keyword evidence="9" id="KW-0902">Two-component regulatory system</keyword>
<name>A0A917LBK3_9ACTN</name>
<dbReference type="Gene3D" id="3.30.565.10">
    <property type="entry name" value="Histidine kinase-like ATPase, C-terminal domain"/>
    <property type="match status" value="1"/>
</dbReference>
<dbReference type="PRINTS" id="PR00344">
    <property type="entry name" value="BCTRLSENSOR"/>
</dbReference>